<dbReference type="Gene3D" id="3.90.226.10">
    <property type="entry name" value="2-enoyl-CoA Hydratase, Chain A, domain 1"/>
    <property type="match status" value="1"/>
</dbReference>
<proteinExistence type="inferred from homology"/>
<evidence type="ECO:0000313" key="10">
    <source>
        <dbReference type="Proteomes" id="UP000031843"/>
    </source>
</evidence>
<dbReference type="SUPFAM" id="SSF52096">
    <property type="entry name" value="ClpP/crotonase"/>
    <property type="match status" value="1"/>
</dbReference>
<organism evidence="9 10">
    <name type="scientific">Cupriavidus basilensis</name>
    <dbReference type="NCBI Taxonomy" id="68895"/>
    <lineage>
        <taxon>Bacteria</taxon>
        <taxon>Pseudomonadati</taxon>
        <taxon>Pseudomonadota</taxon>
        <taxon>Betaproteobacteria</taxon>
        <taxon>Burkholderiales</taxon>
        <taxon>Burkholderiaceae</taxon>
        <taxon>Cupriavidus</taxon>
    </lineage>
</organism>
<dbReference type="InterPro" id="IPR005151">
    <property type="entry name" value="Tail-specific_protease"/>
</dbReference>
<evidence type="ECO:0000256" key="1">
    <source>
        <dbReference type="ARBA" id="ARBA00009179"/>
    </source>
</evidence>
<dbReference type="GO" id="GO:0007165">
    <property type="term" value="P:signal transduction"/>
    <property type="evidence" value="ECO:0007669"/>
    <property type="project" value="TreeGrafter"/>
</dbReference>
<dbReference type="NCBIfam" id="TIGR00225">
    <property type="entry name" value="prc"/>
    <property type="match status" value="1"/>
</dbReference>
<dbReference type="RefSeq" id="WP_043343329.1">
    <property type="nucleotide sequence ID" value="NZ_CP010536.1"/>
</dbReference>
<feature type="signal peptide" evidence="7">
    <location>
        <begin position="1"/>
        <end position="29"/>
    </location>
</feature>
<keyword evidence="2 5" id="KW-0645">Protease</keyword>
<dbReference type="FunFam" id="3.30.750.44:FF:000001">
    <property type="entry name" value="S41 family peptidase"/>
    <property type="match status" value="1"/>
</dbReference>
<keyword evidence="10" id="KW-1185">Reference proteome</keyword>
<dbReference type="STRING" id="68895.RR42_m0371"/>
<dbReference type="Pfam" id="PF13180">
    <property type="entry name" value="PDZ_2"/>
    <property type="match status" value="1"/>
</dbReference>
<dbReference type="AlphaFoldDB" id="A0A0C4Y4E2"/>
<dbReference type="InterPro" id="IPR055210">
    <property type="entry name" value="CtpA/B_N"/>
</dbReference>
<name>A0A0C4Y4E2_9BURK</name>
<dbReference type="GO" id="GO:0004252">
    <property type="term" value="F:serine-type endopeptidase activity"/>
    <property type="evidence" value="ECO:0007669"/>
    <property type="project" value="UniProtKB-EC"/>
</dbReference>
<dbReference type="Pfam" id="PF22694">
    <property type="entry name" value="CtpB_N-like"/>
    <property type="match status" value="1"/>
</dbReference>
<feature type="compositionally biased region" description="Basic and acidic residues" evidence="6">
    <location>
        <begin position="403"/>
        <end position="443"/>
    </location>
</feature>
<dbReference type="InterPro" id="IPR001478">
    <property type="entry name" value="PDZ"/>
</dbReference>
<evidence type="ECO:0000256" key="5">
    <source>
        <dbReference type="RuleBase" id="RU004404"/>
    </source>
</evidence>
<dbReference type="InterPro" id="IPR036034">
    <property type="entry name" value="PDZ_sf"/>
</dbReference>
<evidence type="ECO:0000256" key="3">
    <source>
        <dbReference type="ARBA" id="ARBA00022801"/>
    </source>
</evidence>
<dbReference type="MEROPS" id="S41.004"/>
<comment type="similarity">
    <text evidence="1 5">Belongs to the peptidase S41A family.</text>
</comment>
<dbReference type="InterPro" id="IPR004447">
    <property type="entry name" value="Peptidase_S41A"/>
</dbReference>
<sequence length="529" mass="57789">MRKTLKNISLVTAGLVAGVLATLQLSATAQNSPGPLPLEQLRLMADIFGQIKREYVEPVDDKKLLTEAIKGMVASLDPHSAYLDEKDFKELQEGTRGRFAGLGIEISQEEGLVKVINPIEDTPAFRAGIQPGDLITRIDDKPVRGLPLEQAVKRMRGEPGTKVTLTIYRKSDERTFPVSITRAEIRVQSVKAKLIDNDRLAWVRLTSFQERTVADLGKKLDELAQKNPNLKGVILDLRNNGGGVLQGAVGVAAAFLPDDVTVVSTNGQVPDAKRVYKTTFNNYRLSSLEDDPLKDLPALYKKIPMVVLTNAYSASASEIVAGALQDHKRALIMGKTTFGKGSVQTVRPLTNDTGIKLTIAYYYTPTGKSIQAKGIRPDIPVDQNPEGDPDDALITREIDTERHLHNKQESEEPEMNEREQRRVEELRRLEEENAKKTPEERDKERKKKPIEFGSAEDFMLQQAIAQLEGQPVKRSKSKLEAVATSDKPSKPAAAKAATPAKPATKAPAAAPPASAPIGTPLGTPTGKAP</sequence>
<dbReference type="SUPFAM" id="SSF50156">
    <property type="entry name" value="PDZ domain-like"/>
    <property type="match status" value="1"/>
</dbReference>
<keyword evidence="4 5" id="KW-0720">Serine protease</keyword>
<dbReference type="PANTHER" id="PTHR32060">
    <property type="entry name" value="TAIL-SPECIFIC PROTEASE"/>
    <property type="match status" value="1"/>
</dbReference>
<dbReference type="InterPro" id="IPR029045">
    <property type="entry name" value="ClpP/crotonase-like_dom_sf"/>
</dbReference>
<dbReference type="GO" id="GO:0030288">
    <property type="term" value="C:outer membrane-bounded periplasmic space"/>
    <property type="evidence" value="ECO:0007669"/>
    <property type="project" value="TreeGrafter"/>
</dbReference>
<reference evidence="9 10" key="1">
    <citation type="journal article" date="2015" name="Genome Announc.">
        <title>Complete Genome Sequence of Cupriavidus basilensis 4G11, Isolated from the Oak Ridge Field Research Center Site.</title>
        <authorList>
            <person name="Ray J."/>
            <person name="Waters R.J."/>
            <person name="Skerker J.M."/>
            <person name="Kuehl J.V."/>
            <person name="Price M.N."/>
            <person name="Huang J."/>
            <person name="Chakraborty R."/>
            <person name="Arkin A.P."/>
            <person name="Deutschbauer A."/>
        </authorList>
    </citation>
    <scope>NUCLEOTIDE SEQUENCE [LARGE SCALE GENOMIC DNA]</scope>
    <source>
        <strain evidence="9">4G11</strain>
    </source>
</reference>
<evidence type="ECO:0000256" key="7">
    <source>
        <dbReference type="SAM" id="SignalP"/>
    </source>
</evidence>
<dbReference type="PROSITE" id="PS50106">
    <property type="entry name" value="PDZ"/>
    <property type="match status" value="1"/>
</dbReference>
<dbReference type="EC" id="3.4.21.102" evidence="9"/>
<feature type="compositionally biased region" description="Low complexity" evidence="6">
    <location>
        <begin position="483"/>
        <end position="508"/>
    </location>
</feature>
<dbReference type="CDD" id="cd07560">
    <property type="entry name" value="Peptidase_S41_CPP"/>
    <property type="match status" value="1"/>
</dbReference>
<protein>
    <submittedName>
        <fullName evidence="9">Carboxyl-terminal protease</fullName>
        <ecNumber evidence="9">3.4.21.102</ecNumber>
    </submittedName>
</protein>
<keyword evidence="7" id="KW-0732">Signal</keyword>
<dbReference type="Gene3D" id="3.30.750.44">
    <property type="match status" value="1"/>
</dbReference>
<dbReference type="CDD" id="cd06782">
    <property type="entry name" value="cpPDZ_CPP-like"/>
    <property type="match status" value="1"/>
</dbReference>
<dbReference type="SMART" id="SM00245">
    <property type="entry name" value="TSPc"/>
    <property type="match status" value="1"/>
</dbReference>
<dbReference type="SMART" id="SM00228">
    <property type="entry name" value="PDZ"/>
    <property type="match status" value="1"/>
</dbReference>
<keyword evidence="3 5" id="KW-0378">Hydrolase</keyword>
<dbReference type="PANTHER" id="PTHR32060:SF30">
    <property type="entry name" value="CARBOXY-TERMINAL PROCESSING PROTEASE CTPA"/>
    <property type="match status" value="1"/>
</dbReference>
<evidence type="ECO:0000256" key="6">
    <source>
        <dbReference type="SAM" id="MobiDB-lite"/>
    </source>
</evidence>
<dbReference type="KEGG" id="cbw:RR42_m0371"/>
<accession>A0A0C4Y4E2</accession>
<gene>
    <name evidence="9" type="ORF">RR42_m0371</name>
</gene>
<evidence type="ECO:0000259" key="8">
    <source>
        <dbReference type="PROSITE" id="PS50106"/>
    </source>
</evidence>
<feature type="region of interest" description="Disordered" evidence="6">
    <location>
        <begin position="403"/>
        <end position="529"/>
    </location>
</feature>
<evidence type="ECO:0000256" key="2">
    <source>
        <dbReference type="ARBA" id="ARBA00022670"/>
    </source>
</evidence>
<evidence type="ECO:0000313" key="9">
    <source>
        <dbReference type="EMBL" id="AJG17785.1"/>
    </source>
</evidence>
<evidence type="ECO:0000256" key="4">
    <source>
        <dbReference type="ARBA" id="ARBA00022825"/>
    </source>
</evidence>
<dbReference type="OrthoDB" id="9812068at2"/>
<feature type="chain" id="PRO_5002173369" evidence="7">
    <location>
        <begin position="30"/>
        <end position="529"/>
    </location>
</feature>
<dbReference type="GO" id="GO:0006508">
    <property type="term" value="P:proteolysis"/>
    <property type="evidence" value="ECO:0007669"/>
    <property type="project" value="UniProtKB-KW"/>
</dbReference>
<dbReference type="Pfam" id="PF03572">
    <property type="entry name" value="Peptidase_S41"/>
    <property type="match status" value="1"/>
</dbReference>
<dbReference type="Proteomes" id="UP000031843">
    <property type="component" value="Chromosome main"/>
</dbReference>
<feature type="domain" description="PDZ" evidence="8">
    <location>
        <begin position="88"/>
        <end position="156"/>
    </location>
</feature>
<dbReference type="FunFam" id="2.30.42.10:FF:000063">
    <property type="entry name" value="Peptidase, S41 family"/>
    <property type="match status" value="1"/>
</dbReference>
<dbReference type="EMBL" id="CP010536">
    <property type="protein sequence ID" value="AJG17785.1"/>
    <property type="molecule type" value="Genomic_DNA"/>
</dbReference>
<dbReference type="Gene3D" id="2.30.42.10">
    <property type="match status" value="1"/>
</dbReference>